<reference evidence="3" key="1">
    <citation type="submission" date="2023-01" db="EMBL/GenBank/DDBJ databases">
        <title>Psychroserpens sp. MSW6 and Marinomonas sp. RSW2, isolated from seawater.</title>
        <authorList>
            <person name="Kristyanto S."/>
            <person name="Jung J."/>
            <person name="Kim J.M."/>
            <person name="Jeon C.O."/>
        </authorList>
    </citation>
    <scope>NUCLEOTIDE SEQUENCE</scope>
    <source>
        <strain evidence="3">RSW2</strain>
    </source>
</reference>
<organism evidence="3 4">
    <name type="scientific">Marinomonas maritima</name>
    <dbReference type="NCBI Taxonomy" id="2940935"/>
    <lineage>
        <taxon>Bacteria</taxon>
        <taxon>Pseudomonadati</taxon>
        <taxon>Pseudomonadota</taxon>
        <taxon>Gammaproteobacteria</taxon>
        <taxon>Oceanospirillales</taxon>
        <taxon>Oceanospirillaceae</taxon>
        <taxon>Marinomonas</taxon>
    </lineage>
</organism>
<keyword evidence="1" id="KW-0732">Signal</keyword>
<sequence>MNKASKLLSLSSISAAVLVGTFAAMPQTALACGQDAYLGQICVIAGSYCPQNTAEPVGQTVAINDNAALFSLIGCTYGGNCRSTMQYPDLRGRAPVGWGQAPGLSGHPIGERYGNEAIVQRVEQMPSHNHAATFTPSGGATGGGTASGTVSLPVTGSAKIATSSSAAGSIAPSDHAVLGKAAQGLSGVTLYSPAGTTADLNIGPAGAVTGTASGTISLPVTGGGSSGGTVDVGSTGGGKAMAIEGPRIAMRYCMVTDGLYPPRP</sequence>
<comment type="caution">
    <text evidence="3">The sequence shown here is derived from an EMBL/GenBank/DDBJ whole genome shotgun (WGS) entry which is preliminary data.</text>
</comment>
<protein>
    <submittedName>
        <fullName evidence="3">Tail fiber protein</fullName>
    </submittedName>
</protein>
<name>A0ABT5WDA9_9GAMM</name>
<evidence type="ECO:0000259" key="2">
    <source>
        <dbReference type="Pfam" id="PF07484"/>
    </source>
</evidence>
<proteinExistence type="predicted"/>
<dbReference type="SUPFAM" id="SSF88874">
    <property type="entry name" value="Receptor-binding domain of short tail fibre protein gp12"/>
    <property type="match status" value="1"/>
</dbReference>
<dbReference type="InterPro" id="IPR037053">
    <property type="entry name" value="Phage_tail_collar_dom_sf"/>
</dbReference>
<keyword evidence="4" id="KW-1185">Reference proteome</keyword>
<feature type="chain" id="PRO_5045643658" evidence="1">
    <location>
        <begin position="32"/>
        <end position="264"/>
    </location>
</feature>
<evidence type="ECO:0000313" key="3">
    <source>
        <dbReference type="EMBL" id="MDE8602793.1"/>
    </source>
</evidence>
<gene>
    <name evidence="3" type="ORF">M3I01_007615</name>
</gene>
<accession>A0ABT5WDA9</accession>
<evidence type="ECO:0000313" key="4">
    <source>
        <dbReference type="Proteomes" id="UP001139522"/>
    </source>
</evidence>
<dbReference type="Gene3D" id="3.90.1340.10">
    <property type="entry name" value="Phage tail collar domain"/>
    <property type="match status" value="1"/>
</dbReference>
<feature type="signal peptide" evidence="1">
    <location>
        <begin position="1"/>
        <end position="31"/>
    </location>
</feature>
<dbReference type="EMBL" id="JAMZEG020000002">
    <property type="protein sequence ID" value="MDE8602793.1"/>
    <property type="molecule type" value="Genomic_DNA"/>
</dbReference>
<feature type="domain" description="Phage tail collar" evidence="2">
    <location>
        <begin position="39"/>
        <end position="95"/>
    </location>
</feature>
<dbReference type="Pfam" id="PF07484">
    <property type="entry name" value="Collar"/>
    <property type="match status" value="1"/>
</dbReference>
<dbReference type="PROSITE" id="PS51257">
    <property type="entry name" value="PROKAR_LIPOPROTEIN"/>
    <property type="match status" value="1"/>
</dbReference>
<evidence type="ECO:0000256" key="1">
    <source>
        <dbReference type="SAM" id="SignalP"/>
    </source>
</evidence>
<dbReference type="RefSeq" id="WP_255895204.1">
    <property type="nucleotide sequence ID" value="NZ_JAMZEG020000002.1"/>
</dbReference>
<dbReference type="InterPro" id="IPR011083">
    <property type="entry name" value="Phage_tail_collar_dom"/>
</dbReference>
<dbReference type="Proteomes" id="UP001139522">
    <property type="component" value="Unassembled WGS sequence"/>
</dbReference>